<dbReference type="AlphaFoldDB" id="A0A2A5T3B0"/>
<sequence>MTRRNKQEPSRNEANIILVSRSEMKRKMKALQALGEELVKLSPAVLAKFPLKNILRIAITDAQRFSKEAKRRQLQLIGKLMRTIDPEPIQAALNLLNNKHGQQTIKLQKLERLRDQVIVEGDKAIDEVLKKHPSIERQTLRQLARQARKEQKDNKQAKASKEIFKYLRNRNCV</sequence>
<dbReference type="RefSeq" id="WP_097356472.1">
    <property type="nucleotide sequence ID" value="NZ_CAWNJE010000009.1"/>
</dbReference>
<dbReference type="GO" id="GO:0019843">
    <property type="term" value="F:rRNA binding"/>
    <property type="evidence" value="ECO:0007669"/>
    <property type="project" value="UniProtKB-UniRule"/>
</dbReference>
<dbReference type="EMBL" id="NBYY01000015">
    <property type="protein sequence ID" value="PCS22649.1"/>
    <property type="molecule type" value="Genomic_DNA"/>
</dbReference>
<evidence type="ECO:0000256" key="4">
    <source>
        <dbReference type="ARBA" id="ARBA00022884"/>
    </source>
</evidence>
<dbReference type="InterPro" id="IPR006839">
    <property type="entry name" value="DarP"/>
</dbReference>
<dbReference type="Gene3D" id="1.10.60.30">
    <property type="entry name" value="PSPTO4464-like domains"/>
    <property type="match status" value="2"/>
</dbReference>
<dbReference type="NCBIfam" id="NF003593">
    <property type="entry name" value="PRK05255.1-1"/>
    <property type="match status" value="1"/>
</dbReference>
<name>A0A2A5T3B0_9GAMM</name>
<gene>
    <name evidence="5" type="primary">darP</name>
    <name evidence="6" type="ORF">BTN49_1601</name>
</gene>
<evidence type="ECO:0000313" key="7">
    <source>
        <dbReference type="Proteomes" id="UP000219020"/>
    </source>
</evidence>
<dbReference type="PANTHER" id="PTHR38101:SF1">
    <property type="entry name" value="UPF0307 PROTEIN YJGA"/>
    <property type="match status" value="1"/>
</dbReference>
<evidence type="ECO:0000256" key="5">
    <source>
        <dbReference type="HAMAP-Rule" id="MF_00765"/>
    </source>
</evidence>
<evidence type="ECO:0000256" key="1">
    <source>
        <dbReference type="ARBA" id="ARBA00022490"/>
    </source>
</evidence>
<keyword evidence="2 5" id="KW-0690">Ribosome biogenesis</keyword>
<dbReference type="Proteomes" id="UP000219020">
    <property type="component" value="Unassembled WGS sequence"/>
</dbReference>
<dbReference type="Pfam" id="PF04751">
    <property type="entry name" value="DarP"/>
    <property type="match status" value="1"/>
</dbReference>
<dbReference type="PANTHER" id="PTHR38101">
    <property type="entry name" value="UPF0307 PROTEIN YJGA"/>
    <property type="match status" value="1"/>
</dbReference>
<dbReference type="GO" id="GO:0005829">
    <property type="term" value="C:cytosol"/>
    <property type="evidence" value="ECO:0007669"/>
    <property type="project" value="TreeGrafter"/>
</dbReference>
<dbReference type="InterPro" id="IPR023153">
    <property type="entry name" value="DarP_sf"/>
</dbReference>
<keyword evidence="1 5" id="KW-0963">Cytoplasm</keyword>
<reference evidence="7" key="1">
    <citation type="submission" date="2017-04" db="EMBL/GenBank/DDBJ databases">
        <title>Genome evolution of the luminous symbionts of deep sea anglerfish.</title>
        <authorList>
            <person name="Hendry T.A."/>
        </authorList>
    </citation>
    <scope>NUCLEOTIDE SEQUENCE [LARGE SCALE GENOMIC DNA]</scope>
</reference>
<dbReference type="PIRSF" id="PIRSF016183">
    <property type="entry name" value="UCP016183"/>
    <property type="match status" value="1"/>
</dbReference>
<dbReference type="GeneID" id="66951690"/>
<evidence type="ECO:0000256" key="3">
    <source>
        <dbReference type="ARBA" id="ARBA00022730"/>
    </source>
</evidence>
<protein>
    <recommendedName>
        <fullName evidence="5">Dual-action ribosomal maturation protein DarP</fullName>
    </recommendedName>
    <alternativeName>
        <fullName evidence="5">Large ribosomal subunit assembly factor DarP</fullName>
    </alternativeName>
</protein>
<proteinExistence type="inferred from homology"/>
<dbReference type="HAMAP" id="MF_00765">
    <property type="entry name" value="DarP"/>
    <property type="match status" value="1"/>
</dbReference>
<organism evidence="6 7">
    <name type="scientific">Candidatus Enterovibrio escicola</name>
    <dbReference type="NCBI Taxonomy" id="1927127"/>
    <lineage>
        <taxon>Bacteria</taxon>
        <taxon>Pseudomonadati</taxon>
        <taxon>Pseudomonadota</taxon>
        <taxon>Gammaproteobacteria</taxon>
        <taxon>Vibrionales</taxon>
        <taxon>Vibrionaceae</taxon>
        <taxon>Enterovibrio</taxon>
    </lineage>
</organism>
<evidence type="ECO:0000313" key="6">
    <source>
        <dbReference type="EMBL" id="PCS22649.1"/>
    </source>
</evidence>
<keyword evidence="7" id="KW-1185">Reference proteome</keyword>
<evidence type="ECO:0000256" key="2">
    <source>
        <dbReference type="ARBA" id="ARBA00022517"/>
    </source>
</evidence>
<dbReference type="GO" id="GO:1902626">
    <property type="term" value="P:assembly of large subunit precursor of preribosome"/>
    <property type="evidence" value="ECO:0007669"/>
    <property type="project" value="UniProtKB-UniRule"/>
</dbReference>
<comment type="caution">
    <text evidence="6">The sequence shown here is derived from an EMBL/GenBank/DDBJ whole genome shotgun (WGS) entry which is preliminary data.</text>
</comment>
<comment type="similarity">
    <text evidence="5">Belongs to the DarP family.</text>
</comment>
<dbReference type="GO" id="GO:0043022">
    <property type="term" value="F:ribosome binding"/>
    <property type="evidence" value="ECO:0007669"/>
    <property type="project" value="UniProtKB-UniRule"/>
</dbReference>
<keyword evidence="4 5" id="KW-0694">RNA-binding</keyword>
<dbReference type="CDD" id="cd16331">
    <property type="entry name" value="YjgA-like"/>
    <property type="match status" value="1"/>
</dbReference>
<accession>A0A2A5T3B0</accession>
<keyword evidence="3 5" id="KW-0699">rRNA-binding</keyword>
<comment type="function">
    <text evidence="5">Member of a network of 50S ribosomal subunit biogenesis factors which assembles along the 30S-50S interface, preventing incorrect 23S rRNA structures from forming. Promotes peptidyl transferase center (PTC) maturation.</text>
</comment>
<comment type="subcellular location">
    <subcellularLocation>
        <location evidence="5">Cytoplasm</location>
    </subcellularLocation>
    <text evidence="5">Associates with late stage pre-50S ribosomal subunits.</text>
</comment>
<dbReference type="SUPFAM" id="SSF158710">
    <property type="entry name" value="PSPTO4464-like"/>
    <property type="match status" value="1"/>
</dbReference>